<dbReference type="EMBL" id="JACOGD010000002">
    <property type="protein sequence ID" value="MBC3930826.1"/>
    <property type="molecule type" value="Genomic_DNA"/>
</dbReference>
<accession>A0ABR7A1N3</accession>
<dbReference type="RefSeq" id="WP_186902672.1">
    <property type="nucleotide sequence ID" value="NZ_JACOGD010000002.1"/>
</dbReference>
<reference evidence="2 3" key="1">
    <citation type="submission" date="2020-08" db="EMBL/GenBank/DDBJ databases">
        <title>Novel species isolated from subtropical streams in China.</title>
        <authorList>
            <person name="Lu H."/>
        </authorList>
    </citation>
    <scope>NUCLEOTIDE SEQUENCE [LARGE SCALE GENOMIC DNA]</scope>
    <source>
        <strain evidence="2 3">CY22W</strain>
    </source>
</reference>
<keyword evidence="3" id="KW-1185">Reference proteome</keyword>
<organism evidence="2 3">
    <name type="scientific">Undibacterium curvum</name>
    <dbReference type="NCBI Taxonomy" id="2762294"/>
    <lineage>
        <taxon>Bacteria</taxon>
        <taxon>Pseudomonadati</taxon>
        <taxon>Pseudomonadota</taxon>
        <taxon>Betaproteobacteria</taxon>
        <taxon>Burkholderiales</taxon>
        <taxon>Oxalobacteraceae</taxon>
        <taxon>Undibacterium</taxon>
    </lineage>
</organism>
<evidence type="ECO:0000256" key="1">
    <source>
        <dbReference type="SAM" id="MobiDB-lite"/>
    </source>
</evidence>
<proteinExistence type="predicted"/>
<sequence length="97" mass="10855">MIPLKPMLPLRHTLEQHAPDTAASHTNKGPHDNNKQQNDWPQTERRTTNRRQQDRRGVQSAILLNTRKAQGRRKTSGRRANDLSASGTALLGISVKG</sequence>
<dbReference type="Proteomes" id="UP000654304">
    <property type="component" value="Unassembled WGS sequence"/>
</dbReference>
<comment type="caution">
    <text evidence="2">The sequence shown here is derived from an EMBL/GenBank/DDBJ whole genome shotgun (WGS) entry which is preliminary data.</text>
</comment>
<feature type="region of interest" description="Disordered" evidence="1">
    <location>
        <begin position="1"/>
        <end position="97"/>
    </location>
</feature>
<protein>
    <submittedName>
        <fullName evidence="2">Uncharacterized protein</fullName>
    </submittedName>
</protein>
<evidence type="ECO:0000313" key="3">
    <source>
        <dbReference type="Proteomes" id="UP000654304"/>
    </source>
</evidence>
<gene>
    <name evidence="2" type="ORF">H8K43_04015</name>
</gene>
<name>A0ABR7A1N3_9BURK</name>
<evidence type="ECO:0000313" key="2">
    <source>
        <dbReference type="EMBL" id="MBC3930826.1"/>
    </source>
</evidence>
<feature type="compositionally biased region" description="Basic and acidic residues" evidence="1">
    <location>
        <begin position="42"/>
        <end position="57"/>
    </location>
</feature>